<dbReference type="PANTHER" id="PTHR45527:SF1">
    <property type="entry name" value="FATTY ACID SYNTHASE"/>
    <property type="match status" value="1"/>
</dbReference>
<dbReference type="GO" id="GO:0044550">
    <property type="term" value="P:secondary metabolite biosynthetic process"/>
    <property type="evidence" value="ECO:0007669"/>
    <property type="project" value="TreeGrafter"/>
</dbReference>
<dbReference type="PROSITE" id="PS00455">
    <property type="entry name" value="AMP_BINDING"/>
    <property type="match status" value="1"/>
</dbReference>
<name>X7YL12_MYCXE</name>
<feature type="domain" description="AMP-dependent synthetase/ligase" evidence="1">
    <location>
        <begin position="96"/>
        <end position="238"/>
    </location>
</feature>
<sequence length="267" mass="28167">MSARPATATVSIPAMFTEQVARTPDAVAVVCGECSTTYRELDETANRLAHLLADRGVAGQRVRCCFPVGRSDRGDPGGAQNRRGLCADRPGGAYGRIEFMLADATPIAAITTTDLADRLHGRGLQVIDVNDPCLRTYPHTAPPPPSPDDIAYLIYTSGTTGVPKGVAITHRNVVELMASLDNSLELDGQVWSQWHSLAFDVSVCEIWGALLHGAAGGGARAGARSPAELHDLLVAERLMCCVRRRRRRDAVAAGAGIGGVGGGEACR</sequence>
<feature type="domain" description="AMP-dependent synthetase/ligase" evidence="1">
    <location>
        <begin position="16"/>
        <end position="61"/>
    </location>
</feature>
<dbReference type="PATRIC" id="fig|1299334.3.peg.9653"/>
<dbReference type="GO" id="GO:0031177">
    <property type="term" value="F:phosphopantetheine binding"/>
    <property type="evidence" value="ECO:0007669"/>
    <property type="project" value="TreeGrafter"/>
</dbReference>
<dbReference type="GO" id="GO:0005737">
    <property type="term" value="C:cytoplasm"/>
    <property type="evidence" value="ECO:0007669"/>
    <property type="project" value="TreeGrafter"/>
</dbReference>
<dbReference type="InterPro" id="IPR020845">
    <property type="entry name" value="AMP-binding_CS"/>
</dbReference>
<proteinExistence type="predicted"/>
<dbReference type="Gene3D" id="3.40.50.980">
    <property type="match status" value="3"/>
</dbReference>
<accession>X7YL12</accession>
<organism evidence="2">
    <name type="scientific">Mycobacterium xenopi 4042</name>
    <dbReference type="NCBI Taxonomy" id="1299334"/>
    <lineage>
        <taxon>Bacteria</taxon>
        <taxon>Bacillati</taxon>
        <taxon>Actinomycetota</taxon>
        <taxon>Actinomycetes</taxon>
        <taxon>Mycobacteriales</taxon>
        <taxon>Mycobacteriaceae</taxon>
        <taxon>Mycobacterium</taxon>
    </lineage>
</organism>
<dbReference type="InterPro" id="IPR020459">
    <property type="entry name" value="AMP-binding"/>
</dbReference>
<comment type="caution">
    <text evidence="2">The sequence shown here is derived from an EMBL/GenBank/DDBJ whole genome shotgun (WGS) entry which is preliminary data.</text>
</comment>
<dbReference type="Pfam" id="PF00501">
    <property type="entry name" value="AMP-binding"/>
    <property type="match status" value="2"/>
</dbReference>
<dbReference type="GO" id="GO:0043041">
    <property type="term" value="P:amino acid activation for nonribosomal peptide biosynthetic process"/>
    <property type="evidence" value="ECO:0007669"/>
    <property type="project" value="TreeGrafter"/>
</dbReference>
<evidence type="ECO:0000313" key="2">
    <source>
        <dbReference type="EMBL" id="EUA07769.1"/>
    </source>
</evidence>
<gene>
    <name evidence="2" type="ORF">I553_9110</name>
</gene>
<dbReference type="AlphaFoldDB" id="X7YL12"/>
<dbReference type="PRINTS" id="PR00154">
    <property type="entry name" value="AMPBINDING"/>
</dbReference>
<dbReference type="EMBL" id="JAOB01000092">
    <property type="protein sequence ID" value="EUA07769.1"/>
    <property type="molecule type" value="Genomic_DNA"/>
</dbReference>
<reference evidence="2" key="1">
    <citation type="submission" date="2014-01" db="EMBL/GenBank/DDBJ databases">
        <authorList>
            <person name="Brown-Elliot B."/>
            <person name="Wallace R."/>
            <person name="Lenaerts A."/>
            <person name="Ordway D."/>
            <person name="DeGroote M.A."/>
            <person name="Parker T."/>
            <person name="Sizemore C."/>
            <person name="Tallon L.J."/>
            <person name="Sadzewicz L.K."/>
            <person name="Sengamalay N."/>
            <person name="Fraser C.M."/>
            <person name="Hine E."/>
            <person name="Shefchek K.A."/>
            <person name="Das S.P."/>
            <person name="Tettelin H."/>
        </authorList>
    </citation>
    <scope>NUCLEOTIDE SEQUENCE [LARGE SCALE GENOMIC DNA]</scope>
    <source>
        <strain evidence="2">4042</strain>
    </source>
</reference>
<evidence type="ECO:0000259" key="1">
    <source>
        <dbReference type="Pfam" id="PF00501"/>
    </source>
</evidence>
<dbReference type="PANTHER" id="PTHR45527">
    <property type="entry name" value="NONRIBOSOMAL PEPTIDE SYNTHETASE"/>
    <property type="match status" value="1"/>
</dbReference>
<protein>
    <submittedName>
        <fullName evidence="2">AMP-binding enzyme family protein</fullName>
    </submittedName>
</protein>
<dbReference type="SUPFAM" id="SSF56801">
    <property type="entry name" value="Acetyl-CoA synthetase-like"/>
    <property type="match status" value="1"/>
</dbReference>
<dbReference type="InterPro" id="IPR000873">
    <property type="entry name" value="AMP-dep_synth/lig_dom"/>
</dbReference>